<protein>
    <submittedName>
        <fullName evidence="1">Uncharacterized protein</fullName>
    </submittedName>
</protein>
<reference evidence="1 2" key="1">
    <citation type="submission" date="2020-07" db="EMBL/GenBank/DDBJ databases">
        <title>Genomic Encyclopedia of Type Strains, Phase IV (KMG-V): Genome sequencing to study the core and pangenomes of soil and plant-associated prokaryotes.</title>
        <authorList>
            <person name="Whitman W."/>
        </authorList>
    </citation>
    <scope>NUCLEOTIDE SEQUENCE [LARGE SCALE GENOMIC DNA]</scope>
    <source>
        <strain evidence="1 2">RH4WT92</strain>
    </source>
</reference>
<gene>
    <name evidence="1" type="ORF">FHW20_002187</name>
</gene>
<keyword evidence="2" id="KW-1185">Reference proteome</keyword>
<name>A0ABR6APC8_9HYPH</name>
<evidence type="ECO:0000313" key="2">
    <source>
        <dbReference type="Proteomes" id="UP000578622"/>
    </source>
</evidence>
<evidence type="ECO:0000313" key="1">
    <source>
        <dbReference type="EMBL" id="MBA8851252.1"/>
    </source>
</evidence>
<sequence>MTHDELIEKVAKAINGPFRSLPEGSPHTLEQLRDIRWTQINGMERNLCLASAKAAISNIYAALQEPTEAMKEAWDLDTGRWISEEIEDPYHPWRVMLAASCLSPSPERR</sequence>
<comment type="caution">
    <text evidence="1">The sequence shown here is derived from an EMBL/GenBank/DDBJ whole genome shotgun (WGS) entry which is preliminary data.</text>
</comment>
<organism evidence="1 2">
    <name type="scientific">Brucella intermedia</name>
    <dbReference type="NCBI Taxonomy" id="94625"/>
    <lineage>
        <taxon>Bacteria</taxon>
        <taxon>Pseudomonadati</taxon>
        <taxon>Pseudomonadota</taxon>
        <taxon>Alphaproteobacteria</taxon>
        <taxon>Hyphomicrobiales</taxon>
        <taxon>Brucellaceae</taxon>
        <taxon>Brucella/Ochrobactrum group</taxon>
        <taxon>Brucella</taxon>
    </lineage>
</organism>
<accession>A0ABR6APC8</accession>
<dbReference type="RefSeq" id="WP_182511745.1">
    <property type="nucleotide sequence ID" value="NZ_JACGXG010000002.1"/>
</dbReference>
<dbReference type="EMBL" id="JACGXG010000002">
    <property type="protein sequence ID" value="MBA8851252.1"/>
    <property type="molecule type" value="Genomic_DNA"/>
</dbReference>
<proteinExistence type="predicted"/>
<dbReference type="Proteomes" id="UP000578622">
    <property type="component" value="Unassembled WGS sequence"/>
</dbReference>